<dbReference type="PRINTS" id="PR01036">
    <property type="entry name" value="TCRTETB"/>
</dbReference>
<dbReference type="CDD" id="cd17321">
    <property type="entry name" value="MFS_MMR_MDR_like"/>
    <property type="match status" value="1"/>
</dbReference>
<dbReference type="PANTHER" id="PTHR42718:SF9">
    <property type="entry name" value="MAJOR FACILITATOR SUPERFAMILY MULTIDRUG TRANSPORTER MFSC"/>
    <property type="match status" value="1"/>
</dbReference>
<dbReference type="InterPro" id="IPR011701">
    <property type="entry name" value="MFS"/>
</dbReference>
<evidence type="ECO:0000313" key="11">
    <source>
        <dbReference type="Proteomes" id="UP001500618"/>
    </source>
</evidence>
<feature type="transmembrane region" description="Helical" evidence="8">
    <location>
        <begin position="392"/>
        <end position="409"/>
    </location>
</feature>
<comment type="similarity">
    <text evidence="2">Belongs to the major facilitator superfamily. EmrB family.</text>
</comment>
<evidence type="ECO:0000256" key="2">
    <source>
        <dbReference type="ARBA" id="ARBA00008537"/>
    </source>
</evidence>
<organism evidence="10 11">
    <name type="scientific">Fodinicola feengrottensis</name>
    <dbReference type="NCBI Taxonomy" id="435914"/>
    <lineage>
        <taxon>Bacteria</taxon>
        <taxon>Bacillati</taxon>
        <taxon>Actinomycetota</taxon>
        <taxon>Actinomycetes</taxon>
        <taxon>Mycobacteriales</taxon>
        <taxon>Fodinicola</taxon>
    </lineage>
</organism>
<comment type="caution">
    <text evidence="10">The sequence shown here is derived from an EMBL/GenBank/DDBJ whole genome shotgun (WGS) entry which is preliminary data.</text>
</comment>
<feature type="transmembrane region" description="Helical" evidence="8">
    <location>
        <begin position="157"/>
        <end position="178"/>
    </location>
</feature>
<dbReference type="Pfam" id="PF07690">
    <property type="entry name" value="MFS_1"/>
    <property type="match status" value="1"/>
</dbReference>
<feature type="transmembrane region" description="Helical" evidence="8">
    <location>
        <begin position="415"/>
        <end position="435"/>
    </location>
</feature>
<dbReference type="InterPro" id="IPR020846">
    <property type="entry name" value="MFS_dom"/>
</dbReference>
<keyword evidence="3" id="KW-0813">Transport</keyword>
<evidence type="ECO:0000256" key="5">
    <source>
        <dbReference type="ARBA" id="ARBA00022692"/>
    </source>
</evidence>
<dbReference type="RefSeq" id="WP_163571586.1">
    <property type="nucleotide sequence ID" value="NZ_WOTO01000039.1"/>
</dbReference>
<keyword evidence="6 8" id="KW-1133">Transmembrane helix</keyword>
<comment type="subcellular location">
    <subcellularLocation>
        <location evidence="1">Cell membrane</location>
        <topology evidence="1">Multi-pass membrane protein</topology>
    </subcellularLocation>
</comment>
<dbReference type="InterPro" id="IPR004638">
    <property type="entry name" value="EmrB-like"/>
</dbReference>
<evidence type="ECO:0000313" key="10">
    <source>
        <dbReference type="EMBL" id="GAA1691557.1"/>
    </source>
</evidence>
<evidence type="ECO:0000259" key="9">
    <source>
        <dbReference type="PROSITE" id="PS50850"/>
    </source>
</evidence>
<keyword evidence="4" id="KW-1003">Cell membrane</keyword>
<dbReference type="NCBIfam" id="TIGR00711">
    <property type="entry name" value="efflux_EmrB"/>
    <property type="match status" value="1"/>
</dbReference>
<dbReference type="InterPro" id="IPR036259">
    <property type="entry name" value="MFS_trans_sf"/>
</dbReference>
<name>A0ABN2HQ19_9ACTN</name>
<evidence type="ECO:0000256" key="8">
    <source>
        <dbReference type="SAM" id="Phobius"/>
    </source>
</evidence>
<feature type="transmembrane region" description="Helical" evidence="8">
    <location>
        <begin position="68"/>
        <end position="95"/>
    </location>
</feature>
<dbReference type="PROSITE" id="PS50850">
    <property type="entry name" value="MFS"/>
    <property type="match status" value="1"/>
</dbReference>
<feature type="domain" description="Major facilitator superfamily (MFS) profile" evidence="9">
    <location>
        <begin position="2"/>
        <end position="439"/>
    </location>
</feature>
<evidence type="ECO:0000256" key="3">
    <source>
        <dbReference type="ARBA" id="ARBA00022448"/>
    </source>
</evidence>
<feature type="transmembrane region" description="Helical" evidence="8">
    <location>
        <begin position="217"/>
        <end position="237"/>
    </location>
</feature>
<feature type="transmembrane region" description="Helical" evidence="8">
    <location>
        <begin position="101"/>
        <end position="118"/>
    </location>
</feature>
<dbReference type="PANTHER" id="PTHR42718">
    <property type="entry name" value="MAJOR FACILITATOR SUPERFAMILY MULTIDRUG TRANSPORTER MFSC"/>
    <property type="match status" value="1"/>
</dbReference>
<evidence type="ECO:0000256" key="6">
    <source>
        <dbReference type="ARBA" id="ARBA00022989"/>
    </source>
</evidence>
<reference evidence="10 11" key="1">
    <citation type="journal article" date="2019" name="Int. J. Syst. Evol. Microbiol.">
        <title>The Global Catalogue of Microorganisms (GCM) 10K type strain sequencing project: providing services to taxonomists for standard genome sequencing and annotation.</title>
        <authorList>
            <consortium name="The Broad Institute Genomics Platform"/>
            <consortium name="The Broad Institute Genome Sequencing Center for Infectious Disease"/>
            <person name="Wu L."/>
            <person name="Ma J."/>
        </authorList>
    </citation>
    <scope>NUCLEOTIDE SEQUENCE [LARGE SCALE GENOMIC DNA]</scope>
    <source>
        <strain evidence="10 11">JCM 14718</strain>
    </source>
</reference>
<feature type="transmembrane region" description="Helical" evidence="8">
    <location>
        <begin position="346"/>
        <end position="371"/>
    </location>
</feature>
<accession>A0ABN2HQ19</accession>
<evidence type="ECO:0000256" key="1">
    <source>
        <dbReference type="ARBA" id="ARBA00004651"/>
    </source>
</evidence>
<keyword evidence="5 8" id="KW-0812">Transmembrane</keyword>
<sequence length="447" mass="44784">MAFIAICMGFLLIQLDATIVNVALPAIGQDLGGTLTGLQWIVDSYTLALAGLLLTTGSLADQWGARRIYLAGLLLFTIASATCAAAPTLGVLVAARAVQGIGAAALLPCSLTLLARLYPTGRERARALGVWGLIASLGLAAGPVLGGLTVAFAGWRIIFLANLPIGALTVVLLLRAVPETSLTHTRKFDVAGMITGVVGLTAATAGCIEAGHSGWLSPLTLVLLAVGAVAAGAFGWAESRSAAPMMPLSIFRSAAFSATVLLGLLFNLCLYGALLCLSLFLQQSHHLTALAAGGTLFPLTVMIGVGATASGRLTARFGPRPPMLAGMTCGAIGALMLGFAGPHPSIAVIITGSAVLGLCSLTMPAMTSVALGALDADRAGLASGVLNAARQAGGALGVALLGSLLVATGGPALTAPLIAVGGAYVLATALAWLATKPAHERTLTMAK</sequence>
<feature type="transmembrane region" description="Helical" evidence="8">
    <location>
        <begin position="130"/>
        <end position="151"/>
    </location>
</feature>
<gene>
    <name evidence="10" type="primary">stp</name>
    <name evidence="10" type="ORF">GCM10009765_46200</name>
</gene>
<dbReference type="Proteomes" id="UP001500618">
    <property type="component" value="Unassembled WGS sequence"/>
</dbReference>
<protein>
    <submittedName>
        <fullName evidence="10">Multidrug resistance protein Stp</fullName>
    </submittedName>
</protein>
<feature type="transmembrane region" description="Helical" evidence="8">
    <location>
        <begin position="321"/>
        <end position="340"/>
    </location>
</feature>
<feature type="transmembrane region" description="Helical" evidence="8">
    <location>
        <begin position="287"/>
        <end position="309"/>
    </location>
</feature>
<dbReference type="Gene3D" id="1.20.1250.20">
    <property type="entry name" value="MFS general substrate transporter like domains"/>
    <property type="match status" value="1"/>
</dbReference>
<keyword evidence="7 8" id="KW-0472">Membrane</keyword>
<dbReference type="Gene3D" id="1.20.1720.10">
    <property type="entry name" value="Multidrug resistance protein D"/>
    <property type="match status" value="1"/>
</dbReference>
<dbReference type="EMBL" id="BAAANY010000019">
    <property type="protein sequence ID" value="GAA1691557.1"/>
    <property type="molecule type" value="Genomic_DNA"/>
</dbReference>
<feature type="transmembrane region" description="Helical" evidence="8">
    <location>
        <begin position="35"/>
        <end position="56"/>
    </location>
</feature>
<proteinExistence type="inferred from homology"/>
<evidence type="ECO:0000256" key="7">
    <source>
        <dbReference type="ARBA" id="ARBA00023136"/>
    </source>
</evidence>
<feature type="transmembrane region" description="Helical" evidence="8">
    <location>
        <begin position="190"/>
        <end position="211"/>
    </location>
</feature>
<feature type="transmembrane region" description="Helical" evidence="8">
    <location>
        <begin position="258"/>
        <end position="281"/>
    </location>
</feature>
<dbReference type="SUPFAM" id="SSF103473">
    <property type="entry name" value="MFS general substrate transporter"/>
    <property type="match status" value="1"/>
</dbReference>
<evidence type="ECO:0000256" key="4">
    <source>
        <dbReference type="ARBA" id="ARBA00022475"/>
    </source>
</evidence>
<keyword evidence="11" id="KW-1185">Reference proteome</keyword>